<protein>
    <submittedName>
        <fullName evidence="3">Uncharacterized protein</fullName>
    </submittedName>
</protein>
<organism evidence="3 4">
    <name type="scientific">Fretibacterium fastidiosum</name>
    <dbReference type="NCBI Taxonomy" id="651822"/>
    <lineage>
        <taxon>Bacteria</taxon>
        <taxon>Thermotogati</taxon>
        <taxon>Synergistota</taxon>
        <taxon>Synergistia</taxon>
        <taxon>Synergistales</taxon>
        <taxon>Aminobacteriaceae</taxon>
        <taxon>Fretibacterium</taxon>
    </lineage>
</organism>
<keyword evidence="4" id="KW-1185">Reference proteome</keyword>
<feature type="signal peptide" evidence="2">
    <location>
        <begin position="1"/>
        <end position="28"/>
    </location>
</feature>
<evidence type="ECO:0000313" key="3">
    <source>
        <dbReference type="EMBL" id="CBL28962.1"/>
    </source>
</evidence>
<name>A0AB94IYV5_9BACT</name>
<dbReference type="Proteomes" id="UP000008957">
    <property type="component" value="Chromosome"/>
</dbReference>
<evidence type="ECO:0000313" key="4">
    <source>
        <dbReference type="Proteomes" id="UP000008957"/>
    </source>
</evidence>
<proteinExistence type="predicted"/>
<reference evidence="4" key="1">
    <citation type="submission" date="2010-03" db="EMBL/GenBank/DDBJ databases">
        <title>The genome sequence of Synergistetes sp. SGP1.</title>
        <authorList>
            <consortium name="metaHIT consortium -- http://www.metahit.eu/"/>
            <person name="Pajon A."/>
            <person name="Turner K."/>
            <person name="Parkhill J."/>
            <person name="Wade W."/>
            <person name="Vartoukian S."/>
        </authorList>
    </citation>
    <scope>NUCLEOTIDE SEQUENCE [LARGE SCALE GENOMIC DNA]</scope>
    <source>
        <strain evidence="4">SGP1</strain>
    </source>
</reference>
<evidence type="ECO:0000256" key="1">
    <source>
        <dbReference type="SAM" id="MobiDB-lite"/>
    </source>
</evidence>
<accession>A0AB94IYV5</accession>
<feature type="compositionally biased region" description="Basic and acidic residues" evidence="1">
    <location>
        <begin position="267"/>
        <end position="282"/>
    </location>
</feature>
<dbReference type="AlphaFoldDB" id="A0AB94IYV5"/>
<keyword evidence="2" id="KW-0732">Signal</keyword>
<sequence>MRRSFRKSAALVAASVCLVFFGASSSGASFVYPGPCPASPVGVAVWPFSQGGAVIAAYQQPYAMNFEVWKPMGLPAGWYATFDGFPVAQAAQNRWVYGQLGPDGALVPTCILVGSVVPGQVPGLTRIAATGLCGRYVNDPEFCKIMNYRCDRMGIIGDPMARTVVAWRSGSEGAWVWLGDRWKKITPQAGEYTWQALKRRRQWIGGELRRNCIGWLCPETCDLADLARQWGLLWGGEVRFDALGGYRGGNGAENGNRRSLPATRAPETPEKKPDNGGHWDVE</sequence>
<dbReference type="EMBL" id="FP929056">
    <property type="protein sequence ID" value="CBL28962.1"/>
    <property type="molecule type" value="Genomic_DNA"/>
</dbReference>
<reference evidence="3 4" key="2">
    <citation type="submission" date="2010-03" db="EMBL/GenBank/DDBJ databases">
        <authorList>
            <person name="Pajon A."/>
        </authorList>
    </citation>
    <scope>NUCLEOTIDE SEQUENCE [LARGE SCALE GENOMIC DNA]</scope>
    <source>
        <strain evidence="3 4">SGP1</strain>
    </source>
</reference>
<gene>
    <name evidence="3" type="ORF">SY1_22800</name>
</gene>
<dbReference type="KEGG" id="sbr:SY1_22800"/>
<feature type="chain" id="PRO_5044491664" evidence="2">
    <location>
        <begin position="29"/>
        <end position="282"/>
    </location>
</feature>
<feature type="region of interest" description="Disordered" evidence="1">
    <location>
        <begin position="251"/>
        <end position="282"/>
    </location>
</feature>
<evidence type="ECO:0000256" key="2">
    <source>
        <dbReference type="SAM" id="SignalP"/>
    </source>
</evidence>
<dbReference type="RefSeq" id="WP_015557108.1">
    <property type="nucleotide sequence ID" value="NC_021038.1"/>
</dbReference>